<sequence length="101" mass="11360">MRLALERTVARHPALRTVLRRRRDRILVRTLDDRQALLEIHRAGPRGPAAAERVFVDRPFDLGATCRSGRPCCGRRSVTGWSSCSTSTPWTCPACRRSSTT</sequence>
<dbReference type="RefSeq" id="WP_094102755.1">
    <property type="nucleotide sequence ID" value="NZ_MPOH02000009.1"/>
</dbReference>
<gene>
    <name evidence="1" type="ORF">BM536_008160</name>
</gene>
<evidence type="ECO:0000313" key="1">
    <source>
        <dbReference type="EMBL" id="OQD56260.1"/>
    </source>
</evidence>
<dbReference type="Proteomes" id="UP000184286">
    <property type="component" value="Unassembled WGS sequence"/>
</dbReference>
<evidence type="ECO:0008006" key="3">
    <source>
        <dbReference type="Google" id="ProtNLM"/>
    </source>
</evidence>
<evidence type="ECO:0000313" key="2">
    <source>
        <dbReference type="Proteomes" id="UP000184286"/>
    </source>
</evidence>
<protein>
    <recommendedName>
        <fullName evidence="3">Condensation domain-containing protein</fullName>
    </recommendedName>
</protein>
<name>A0A1V6MUW1_9ACTN</name>
<reference evidence="2" key="1">
    <citation type="submission" date="2016-11" db="EMBL/GenBank/DDBJ databases">
        <authorList>
            <person name="Schniete J.K."/>
            <person name="Salih T."/>
            <person name="Algora Gallardo L."/>
            <person name="Martinez Fernandez S."/>
            <person name="Herron P.R."/>
        </authorList>
    </citation>
    <scope>NUCLEOTIDE SEQUENCE [LARGE SCALE GENOMIC DNA]</scope>
    <source>
        <strain evidence="2">DSM 41896</strain>
    </source>
</reference>
<reference evidence="1 2" key="2">
    <citation type="submission" date="2017-02" db="EMBL/GenBank/DDBJ databases">
        <title>Draft genome sequence of Streptomyces phaeoluteigriseus type strain DSM41896.</title>
        <authorList>
            <person name="Salih T.S."/>
            <person name="Algora Gallardo L."/>
            <person name="Melo Santos T."/>
            <person name="Filgueira Martinez S."/>
            <person name="Herron P.R."/>
        </authorList>
    </citation>
    <scope>NUCLEOTIDE SEQUENCE [LARGE SCALE GENOMIC DNA]</scope>
    <source>
        <strain evidence="1 2">DSM 41896</strain>
    </source>
</reference>
<comment type="caution">
    <text evidence="1">The sequence shown here is derived from an EMBL/GenBank/DDBJ whole genome shotgun (WGS) entry which is preliminary data.</text>
</comment>
<dbReference type="EMBL" id="MPOH02000009">
    <property type="protein sequence ID" value="OQD56260.1"/>
    <property type="molecule type" value="Genomic_DNA"/>
</dbReference>
<dbReference type="InterPro" id="IPR023213">
    <property type="entry name" value="CAT-like_dom_sf"/>
</dbReference>
<dbReference type="AlphaFoldDB" id="A0A1V6MUW1"/>
<proteinExistence type="predicted"/>
<dbReference type="Gene3D" id="3.30.559.10">
    <property type="entry name" value="Chloramphenicol acetyltransferase-like domain"/>
    <property type="match status" value="1"/>
</dbReference>
<accession>A0A1V6MUW1</accession>
<dbReference type="SUPFAM" id="SSF52777">
    <property type="entry name" value="CoA-dependent acyltransferases"/>
    <property type="match status" value="1"/>
</dbReference>
<organism evidence="1 2">
    <name type="scientific">Streptomyces phaeoluteigriseus</name>
    <dbReference type="NCBI Taxonomy" id="114686"/>
    <lineage>
        <taxon>Bacteria</taxon>
        <taxon>Bacillati</taxon>
        <taxon>Actinomycetota</taxon>
        <taxon>Actinomycetes</taxon>
        <taxon>Kitasatosporales</taxon>
        <taxon>Streptomycetaceae</taxon>
        <taxon>Streptomyces</taxon>
        <taxon>Streptomyces aurantiacus group</taxon>
    </lineage>
</organism>